<dbReference type="Proteomes" id="UP000735302">
    <property type="component" value="Unassembled WGS sequence"/>
</dbReference>
<gene>
    <name evidence="2" type="ORF">PoB_005067500</name>
</gene>
<comment type="caution">
    <text evidence="2">The sequence shown here is derived from an EMBL/GenBank/DDBJ whole genome shotgun (WGS) entry which is preliminary data.</text>
</comment>
<protein>
    <submittedName>
        <fullName evidence="2">Uncharacterized protein</fullName>
    </submittedName>
</protein>
<dbReference type="EMBL" id="BLXT01005595">
    <property type="protein sequence ID" value="GFO24170.1"/>
    <property type="molecule type" value="Genomic_DNA"/>
</dbReference>
<evidence type="ECO:0000313" key="2">
    <source>
        <dbReference type="EMBL" id="GFO24170.1"/>
    </source>
</evidence>
<evidence type="ECO:0000256" key="1">
    <source>
        <dbReference type="SAM" id="MobiDB-lite"/>
    </source>
</evidence>
<keyword evidence="3" id="KW-1185">Reference proteome</keyword>
<proteinExistence type="predicted"/>
<accession>A0AAV4BXX2</accession>
<evidence type="ECO:0000313" key="3">
    <source>
        <dbReference type="Proteomes" id="UP000735302"/>
    </source>
</evidence>
<organism evidence="2 3">
    <name type="scientific">Plakobranchus ocellatus</name>
    <dbReference type="NCBI Taxonomy" id="259542"/>
    <lineage>
        <taxon>Eukaryota</taxon>
        <taxon>Metazoa</taxon>
        <taxon>Spiralia</taxon>
        <taxon>Lophotrochozoa</taxon>
        <taxon>Mollusca</taxon>
        <taxon>Gastropoda</taxon>
        <taxon>Heterobranchia</taxon>
        <taxon>Euthyneura</taxon>
        <taxon>Panpulmonata</taxon>
        <taxon>Sacoglossa</taxon>
        <taxon>Placobranchoidea</taxon>
        <taxon>Plakobranchidae</taxon>
        <taxon>Plakobranchus</taxon>
    </lineage>
</organism>
<feature type="compositionally biased region" description="Polar residues" evidence="1">
    <location>
        <begin position="69"/>
        <end position="79"/>
    </location>
</feature>
<dbReference type="AlphaFoldDB" id="A0AAV4BXX2"/>
<reference evidence="2 3" key="1">
    <citation type="journal article" date="2021" name="Elife">
        <title>Chloroplast acquisition without the gene transfer in kleptoplastic sea slugs, Plakobranchus ocellatus.</title>
        <authorList>
            <person name="Maeda T."/>
            <person name="Takahashi S."/>
            <person name="Yoshida T."/>
            <person name="Shimamura S."/>
            <person name="Takaki Y."/>
            <person name="Nagai Y."/>
            <person name="Toyoda A."/>
            <person name="Suzuki Y."/>
            <person name="Arimoto A."/>
            <person name="Ishii H."/>
            <person name="Satoh N."/>
            <person name="Nishiyama T."/>
            <person name="Hasebe M."/>
            <person name="Maruyama T."/>
            <person name="Minagawa J."/>
            <person name="Obokata J."/>
            <person name="Shigenobu S."/>
        </authorList>
    </citation>
    <scope>NUCLEOTIDE SEQUENCE [LARGE SCALE GENOMIC DNA]</scope>
</reference>
<feature type="region of interest" description="Disordered" evidence="1">
    <location>
        <begin position="43"/>
        <end position="98"/>
    </location>
</feature>
<name>A0AAV4BXX2_9GAST</name>
<sequence>MRRTLFQNPNPKMKTFTTPQQSEIRMLVLRYVKRGMIRDCSRGMIESPATPHQRTHSPRTPKPVLPYQQPGTKSSTTRFVTPHHTMVPSPDLTLPMCCGSSTGSITSVGYDNE</sequence>